<dbReference type="Gene3D" id="3.30.420.10">
    <property type="entry name" value="Ribonuclease H-like superfamily/Ribonuclease H"/>
    <property type="match status" value="1"/>
</dbReference>
<dbReference type="EMBL" id="BMAU01021294">
    <property type="protein sequence ID" value="GFY10055.1"/>
    <property type="molecule type" value="Genomic_DNA"/>
</dbReference>
<name>A0A8X6VL12_TRICX</name>
<reference evidence="1" key="1">
    <citation type="submission" date="2020-08" db="EMBL/GenBank/DDBJ databases">
        <title>Multicomponent nature underlies the extraordinary mechanical properties of spider dragline silk.</title>
        <authorList>
            <person name="Kono N."/>
            <person name="Nakamura H."/>
            <person name="Mori M."/>
            <person name="Yoshida Y."/>
            <person name="Ohtoshi R."/>
            <person name="Malay A.D."/>
            <person name="Moran D.A.P."/>
            <person name="Tomita M."/>
            <person name="Numata K."/>
            <person name="Arakawa K."/>
        </authorList>
    </citation>
    <scope>NUCLEOTIDE SEQUENCE</scope>
</reference>
<comment type="caution">
    <text evidence="1">The sequence shown here is derived from an EMBL/GenBank/DDBJ whole genome shotgun (WGS) entry which is preliminary data.</text>
</comment>
<dbReference type="GO" id="GO:0003676">
    <property type="term" value="F:nucleic acid binding"/>
    <property type="evidence" value="ECO:0007669"/>
    <property type="project" value="InterPro"/>
</dbReference>
<evidence type="ECO:0000313" key="2">
    <source>
        <dbReference type="Proteomes" id="UP000887159"/>
    </source>
</evidence>
<proteinExistence type="predicted"/>
<evidence type="ECO:0000313" key="1">
    <source>
        <dbReference type="EMBL" id="GFY10055.1"/>
    </source>
</evidence>
<protein>
    <submittedName>
        <fullName evidence="1">Uncharacterized protein</fullName>
    </submittedName>
</protein>
<dbReference type="InterPro" id="IPR036397">
    <property type="entry name" value="RNaseH_sf"/>
</dbReference>
<gene>
    <name evidence="1" type="primary">NCL1_44360</name>
    <name evidence="1" type="ORF">TNCV_1946001</name>
</gene>
<dbReference type="AlphaFoldDB" id="A0A8X6VL12"/>
<sequence length="108" mass="12335">MMVAFVLECCLSECVIERHSGITPGVMVWGAISYQERSNLLRIEGYLSSNRYVREVLQSKVSPSFKASLELSFSRIMHVHMLQRLFETSVQPHTCNFILGLLIRLLST</sequence>
<dbReference type="Proteomes" id="UP000887159">
    <property type="component" value="Unassembled WGS sequence"/>
</dbReference>
<organism evidence="1 2">
    <name type="scientific">Trichonephila clavipes</name>
    <name type="common">Golden silk orbweaver</name>
    <name type="synonym">Nephila clavipes</name>
    <dbReference type="NCBI Taxonomy" id="2585209"/>
    <lineage>
        <taxon>Eukaryota</taxon>
        <taxon>Metazoa</taxon>
        <taxon>Ecdysozoa</taxon>
        <taxon>Arthropoda</taxon>
        <taxon>Chelicerata</taxon>
        <taxon>Arachnida</taxon>
        <taxon>Araneae</taxon>
        <taxon>Araneomorphae</taxon>
        <taxon>Entelegynae</taxon>
        <taxon>Araneoidea</taxon>
        <taxon>Nephilidae</taxon>
        <taxon>Trichonephila</taxon>
    </lineage>
</organism>
<accession>A0A8X6VL12</accession>
<keyword evidence="2" id="KW-1185">Reference proteome</keyword>